<dbReference type="PANTHER" id="PTHR30472">
    <property type="entry name" value="FERRIC ENTEROBACTIN TRANSPORT SYSTEM PERMEASE PROTEIN"/>
    <property type="match status" value="1"/>
</dbReference>
<evidence type="ECO:0000256" key="6">
    <source>
        <dbReference type="ARBA" id="ARBA00022989"/>
    </source>
</evidence>
<comment type="similarity">
    <text evidence="2">Belongs to the binding-protein-dependent transport system permease family. FecCD subfamily.</text>
</comment>
<feature type="transmembrane region" description="Helical" evidence="8">
    <location>
        <begin position="224"/>
        <end position="251"/>
    </location>
</feature>
<feature type="transmembrane region" description="Helical" evidence="8">
    <location>
        <begin position="78"/>
        <end position="99"/>
    </location>
</feature>
<dbReference type="EMBL" id="JAHBAY010000004">
    <property type="protein sequence ID" value="MBT0769562.1"/>
    <property type="molecule type" value="Genomic_DNA"/>
</dbReference>
<protein>
    <submittedName>
        <fullName evidence="9">Iron ABC transporter permease</fullName>
    </submittedName>
</protein>
<proteinExistence type="inferred from homology"/>
<comment type="subcellular location">
    <subcellularLocation>
        <location evidence="1">Cell membrane</location>
        <topology evidence="1">Multi-pass membrane protein</topology>
    </subcellularLocation>
</comment>
<dbReference type="Proteomes" id="UP001197247">
    <property type="component" value="Unassembled WGS sequence"/>
</dbReference>
<comment type="caution">
    <text evidence="9">The sequence shown here is derived from an EMBL/GenBank/DDBJ whole genome shotgun (WGS) entry which is preliminary data.</text>
</comment>
<gene>
    <name evidence="9" type="ORF">KIH74_11560</name>
</gene>
<evidence type="ECO:0000313" key="10">
    <source>
        <dbReference type="Proteomes" id="UP001197247"/>
    </source>
</evidence>
<keyword evidence="4" id="KW-1003">Cell membrane</keyword>
<dbReference type="PANTHER" id="PTHR30472:SF1">
    <property type="entry name" value="FE(3+) DICITRATE TRANSPORT SYSTEM PERMEASE PROTEIN FECC-RELATED"/>
    <property type="match status" value="1"/>
</dbReference>
<feature type="transmembrane region" description="Helical" evidence="8">
    <location>
        <begin position="263"/>
        <end position="288"/>
    </location>
</feature>
<evidence type="ECO:0000256" key="2">
    <source>
        <dbReference type="ARBA" id="ARBA00007935"/>
    </source>
</evidence>
<evidence type="ECO:0000256" key="8">
    <source>
        <dbReference type="SAM" id="Phobius"/>
    </source>
</evidence>
<evidence type="ECO:0000256" key="1">
    <source>
        <dbReference type="ARBA" id="ARBA00004651"/>
    </source>
</evidence>
<reference evidence="9 10" key="1">
    <citation type="submission" date="2021-05" db="EMBL/GenBank/DDBJ databases">
        <title>Kineosporia and Streptomyces sp. nov. two new marine actinobacteria isolated from Coral.</title>
        <authorList>
            <person name="Buangrab K."/>
            <person name="Sutthacheep M."/>
            <person name="Yeemin T."/>
            <person name="Harunari E."/>
            <person name="Igarashi Y."/>
            <person name="Kanchanasin P."/>
            <person name="Tanasupawat S."/>
            <person name="Phongsopitanun W."/>
        </authorList>
    </citation>
    <scope>NUCLEOTIDE SEQUENCE [LARGE SCALE GENOMIC DNA]</scope>
    <source>
        <strain evidence="9 10">J2-2</strain>
    </source>
</reference>
<feature type="transmembrane region" description="Helical" evidence="8">
    <location>
        <begin position="294"/>
        <end position="312"/>
    </location>
</feature>
<evidence type="ECO:0000256" key="5">
    <source>
        <dbReference type="ARBA" id="ARBA00022692"/>
    </source>
</evidence>
<feature type="transmembrane region" description="Helical" evidence="8">
    <location>
        <begin position="46"/>
        <end position="66"/>
    </location>
</feature>
<evidence type="ECO:0000313" key="9">
    <source>
        <dbReference type="EMBL" id="MBT0769562.1"/>
    </source>
</evidence>
<dbReference type="SUPFAM" id="SSF81345">
    <property type="entry name" value="ABC transporter involved in vitamin B12 uptake, BtuC"/>
    <property type="match status" value="1"/>
</dbReference>
<name>A0ABS5TES3_9ACTN</name>
<keyword evidence="10" id="KW-1185">Reference proteome</keyword>
<dbReference type="CDD" id="cd06550">
    <property type="entry name" value="TM_ABC_iron-siderophores_like"/>
    <property type="match status" value="1"/>
</dbReference>
<keyword evidence="5 8" id="KW-0812">Transmembrane</keyword>
<dbReference type="InterPro" id="IPR037294">
    <property type="entry name" value="ABC_BtuC-like"/>
</dbReference>
<evidence type="ECO:0000256" key="4">
    <source>
        <dbReference type="ARBA" id="ARBA00022475"/>
    </source>
</evidence>
<evidence type="ECO:0000256" key="3">
    <source>
        <dbReference type="ARBA" id="ARBA00022448"/>
    </source>
</evidence>
<keyword evidence="6 8" id="KW-1133">Transmembrane helix</keyword>
<evidence type="ECO:0000256" key="7">
    <source>
        <dbReference type="ARBA" id="ARBA00023136"/>
    </source>
</evidence>
<dbReference type="Gene3D" id="1.10.3470.10">
    <property type="entry name" value="ABC transporter involved in vitamin B12 uptake, BtuC"/>
    <property type="match status" value="1"/>
</dbReference>
<feature type="transmembrane region" description="Helical" evidence="8">
    <location>
        <begin position="105"/>
        <end position="124"/>
    </location>
</feature>
<feature type="transmembrane region" description="Helical" evidence="8">
    <location>
        <begin position="136"/>
        <end position="156"/>
    </location>
</feature>
<keyword evidence="7 8" id="KW-0472">Membrane</keyword>
<dbReference type="InterPro" id="IPR000522">
    <property type="entry name" value="ABC_transptr_permease_BtuC"/>
</dbReference>
<sequence>MVLLALSVLLSLLIGSGHVAFGDVWRGVFHPDRSVEGQLIMQEVRLPRTVAGLLAGAALGLAGAVIQGVTRNPLADPGLLGINAGASTAVVLAISWLGITAADGYIWFGFVGAAVAATLVYGVGSLGREGATPVKLALAGQATSAALLALTTAMLLKDTKTYDRYRFWQVGSLTGREPEVLWQAAPFVGVGVLLALTLGPQLNALALGDDLARGLGQKVGTVRLLSAATVVLLTGAATVVAGPIAFVGLVVPHAVRTVTGADYRWTLPLSMLLAPSLLLVSDVVGRLIARPGELQVGILTAAIGAVPFVLLVRRRKMAEL</sequence>
<accession>A0ABS5TES3</accession>
<organism evidence="9 10">
    <name type="scientific">Kineosporia corallincola</name>
    <dbReference type="NCBI Taxonomy" id="2835133"/>
    <lineage>
        <taxon>Bacteria</taxon>
        <taxon>Bacillati</taxon>
        <taxon>Actinomycetota</taxon>
        <taxon>Actinomycetes</taxon>
        <taxon>Kineosporiales</taxon>
        <taxon>Kineosporiaceae</taxon>
        <taxon>Kineosporia</taxon>
    </lineage>
</organism>
<keyword evidence="3" id="KW-0813">Transport</keyword>
<dbReference type="Pfam" id="PF01032">
    <property type="entry name" value="FecCD"/>
    <property type="match status" value="1"/>
</dbReference>